<comment type="caution">
    <text evidence="2">The sequence shown here is derived from an EMBL/GenBank/DDBJ whole genome shotgun (WGS) entry which is preliminary data.</text>
</comment>
<feature type="region of interest" description="Disordered" evidence="1">
    <location>
        <begin position="58"/>
        <end position="82"/>
    </location>
</feature>
<dbReference type="AlphaFoldDB" id="A0A4Z2GR67"/>
<feature type="compositionally biased region" description="Polar residues" evidence="1">
    <location>
        <begin position="67"/>
        <end position="82"/>
    </location>
</feature>
<protein>
    <submittedName>
        <fullName evidence="2">Uncharacterized protein</fullName>
    </submittedName>
</protein>
<dbReference type="EMBL" id="SRLO01000461">
    <property type="protein sequence ID" value="TNN55263.1"/>
    <property type="molecule type" value="Genomic_DNA"/>
</dbReference>
<dbReference type="Proteomes" id="UP000314294">
    <property type="component" value="Unassembled WGS sequence"/>
</dbReference>
<feature type="region of interest" description="Disordered" evidence="1">
    <location>
        <begin position="1"/>
        <end position="45"/>
    </location>
</feature>
<gene>
    <name evidence="2" type="ORF">EYF80_034529</name>
</gene>
<keyword evidence="3" id="KW-1185">Reference proteome</keyword>
<sequence>MDPYTGDSFPSHGGESTELPYLIPGRPVASEPGADTSTGSGTCWAKPESVYGAAKWRGILRPEPESDNQPRLPTTDTANTSG</sequence>
<evidence type="ECO:0000313" key="3">
    <source>
        <dbReference type="Proteomes" id="UP000314294"/>
    </source>
</evidence>
<evidence type="ECO:0000256" key="1">
    <source>
        <dbReference type="SAM" id="MobiDB-lite"/>
    </source>
</evidence>
<evidence type="ECO:0000313" key="2">
    <source>
        <dbReference type="EMBL" id="TNN55263.1"/>
    </source>
</evidence>
<reference evidence="2 3" key="1">
    <citation type="submission" date="2019-03" db="EMBL/GenBank/DDBJ databases">
        <title>First draft genome of Liparis tanakae, snailfish: a comprehensive survey of snailfish specific genes.</title>
        <authorList>
            <person name="Kim W."/>
            <person name="Song I."/>
            <person name="Jeong J.-H."/>
            <person name="Kim D."/>
            <person name="Kim S."/>
            <person name="Ryu S."/>
            <person name="Song J.Y."/>
            <person name="Lee S.K."/>
        </authorList>
    </citation>
    <scope>NUCLEOTIDE SEQUENCE [LARGE SCALE GENOMIC DNA]</scope>
    <source>
        <tissue evidence="2">Muscle</tissue>
    </source>
</reference>
<name>A0A4Z2GR67_9TELE</name>
<organism evidence="2 3">
    <name type="scientific">Liparis tanakae</name>
    <name type="common">Tanaka's snailfish</name>
    <dbReference type="NCBI Taxonomy" id="230148"/>
    <lineage>
        <taxon>Eukaryota</taxon>
        <taxon>Metazoa</taxon>
        <taxon>Chordata</taxon>
        <taxon>Craniata</taxon>
        <taxon>Vertebrata</taxon>
        <taxon>Euteleostomi</taxon>
        <taxon>Actinopterygii</taxon>
        <taxon>Neopterygii</taxon>
        <taxon>Teleostei</taxon>
        <taxon>Neoteleostei</taxon>
        <taxon>Acanthomorphata</taxon>
        <taxon>Eupercaria</taxon>
        <taxon>Perciformes</taxon>
        <taxon>Cottioidei</taxon>
        <taxon>Cottales</taxon>
        <taxon>Liparidae</taxon>
        <taxon>Liparis</taxon>
    </lineage>
</organism>
<proteinExistence type="predicted"/>
<accession>A0A4Z2GR67</accession>